<dbReference type="GO" id="GO:0060298">
    <property type="term" value="P:positive regulation of sarcomere organization"/>
    <property type="evidence" value="ECO:0007669"/>
    <property type="project" value="UniProtKB-ARBA"/>
</dbReference>
<feature type="domain" description="Ig-like" evidence="17">
    <location>
        <begin position="1168"/>
        <end position="1256"/>
    </location>
</feature>
<dbReference type="InterPro" id="IPR017441">
    <property type="entry name" value="Protein_kinase_ATP_BS"/>
</dbReference>
<evidence type="ECO:0000256" key="7">
    <source>
        <dbReference type="ARBA" id="ARBA00022840"/>
    </source>
</evidence>
<feature type="compositionally biased region" description="Acidic residues" evidence="12">
    <location>
        <begin position="1148"/>
        <end position="1158"/>
    </location>
</feature>
<dbReference type="InterPro" id="IPR007110">
    <property type="entry name" value="Ig-like_dom"/>
</dbReference>
<dbReference type="Gene3D" id="2.30.30.40">
    <property type="entry name" value="SH3 Domains"/>
    <property type="match status" value="2"/>
</dbReference>
<feature type="compositionally biased region" description="Polar residues" evidence="12">
    <location>
        <begin position="1959"/>
        <end position="1979"/>
    </location>
</feature>
<dbReference type="FunFam" id="2.60.40.10:FF:000714">
    <property type="entry name" value="Titin novex-3"/>
    <property type="match status" value="2"/>
</dbReference>
<dbReference type="Gene3D" id="1.20.900.10">
    <property type="entry name" value="Dbl homology (DH) domain"/>
    <property type="match status" value="1"/>
</dbReference>
<dbReference type="Proteomes" id="UP001163046">
    <property type="component" value="Unassembled WGS sequence"/>
</dbReference>
<feature type="compositionally biased region" description="Basic and acidic residues" evidence="12">
    <location>
        <begin position="1713"/>
        <end position="1735"/>
    </location>
</feature>
<keyword evidence="6 11" id="KW-0547">Nucleotide-binding</keyword>
<dbReference type="InterPro" id="IPR000219">
    <property type="entry name" value="DH_dom"/>
</dbReference>
<dbReference type="SUPFAM" id="SSF48065">
    <property type="entry name" value="DBL homology domain (DH-domain)"/>
    <property type="match status" value="1"/>
</dbReference>
<dbReference type="InterPro" id="IPR008271">
    <property type="entry name" value="Ser/Thr_kinase_AS"/>
</dbReference>
<gene>
    <name evidence="18" type="ORF">OS493_032372</name>
</gene>
<feature type="compositionally biased region" description="Basic and acidic residues" evidence="12">
    <location>
        <begin position="1341"/>
        <end position="1350"/>
    </location>
</feature>
<feature type="region of interest" description="Disordered" evidence="12">
    <location>
        <begin position="1148"/>
        <end position="1168"/>
    </location>
</feature>
<accession>A0A9W9YJF5</accession>
<evidence type="ECO:0000259" key="16">
    <source>
        <dbReference type="PROSITE" id="PS50011"/>
    </source>
</evidence>
<dbReference type="PANTHER" id="PTHR47633:SF7">
    <property type="entry name" value="TITIN HOMOLOG"/>
    <property type="match status" value="1"/>
</dbReference>
<keyword evidence="3 10" id="KW-0728">SH3 domain</keyword>
<feature type="domain" description="DH" evidence="15">
    <location>
        <begin position="2481"/>
        <end position="2658"/>
    </location>
</feature>
<evidence type="ECO:0000256" key="4">
    <source>
        <dbReference type="ARBA" id="ARBA00022490"/>
    </source>
</evidence>
<feature type="region of interest" description="Disordered" evidence="12">
    <location>
        <begin position="3153"/>
        <end position="3178"/>
    </location>
</feature>
<dbReference type="Pfam" id="PF07679">
    <property type="entry name" value="I-set"/>
    <property type="match status" value="22"/>
</dbReference>
<keyword evidence="8" id="KW-1015">Disulfide bond</keyword>
<feature type="compositionally biased region" description="Acidic residues" evidence="12">
    <location>
        <begin position="1697"/>
        <end position="1712"/>
    </location>
</feature>
<feature type="domain" description="Ig-like" evidence="17">
    <location>
        <begin position="1863"/>
        <end position="1951"/>
    </location>
</feature>
<feature type="binding site" evidence="11">
    <location>
        <position position="3230"/>
    </location>
    <ligand>
        <name>ATP</name>
        <dbReference type="ChEBI" id="CHEBI:30616"/>
    </ligand>
</feature>
<feature type="domain" description="Ig-like" evidence="17">
    <location>
        <begin position="530"/>
        <end position="620"/>
    </location>
</feature>
<feature type="domain" description="Ig-like" evidence="17">
    <location>
        <begin position="2209"/>
        <end position="2299"/>
    </location>
</feature>
<dbReference type="FunFam" id="2.60.40.10:FF:000031">
    <property type="entry name" value="Myosin-binding protein C, slow type"/>
    <property type="match status" value="1"/>
</dbReference>
<dbReference type="SUPFAM" id="SSF50044">
    <property type="entry name" value="SH3-domain"/>
    <property type="match status" value="2"/>
</dbReference>
<evidence type="ECO:0000256" key="11">
    <source>
        <dbReference type="PROSITE-ProRule" id="PRU10141"/>
    </source>
</evidence>
<evidence type="ECO:0000256" key="13">
    <source>
        <dbReference type="SAM" id="Phobius"/>
    </source>
</evidence>
<keyword evidence="7 11" id="KW-0067">ATP-binding</keyword>
<dbReference type="GO" id="GO:0005524">
    <property type="term" value="F:ATP binding"/>
    <property type="evidence" value="ECO:0007669"/>
    <property type="project" value="UniProtKB-UniRule"/>
</dbReference>
<dbReference type="Pfam" id="PF00621">
    <property type="entry name" value="RhoGEF"/>
    <property type="match status" value="1"/>
</dbReference>
<evidence type="ECO:0000313" key="19">
    <source>
        <dbReference type="Proteomes" id="UP001163046"/>
    </source>
</evidence>
<evidence type="ECO:0000259" key="15">
    <source>
        <dbReference type="PROSITE" id="PS50010"/>
    </source>
</evidence>
<keyword evidence="4" id="KW-0963">Cytoplasm</keyword>
<dbReference type="SMART" id="SM00408">
    <property type="entry name" value="IGc2"/>
    <property type="match status" value="21"/>
</dbReference>
<dbReference type="SMART" id="SM00325">
    <property type="entry name" value="RhoGEF"/>
    <property type="match status" value="1"/>
</dbReference>
<feature type="compositionally biased region" description="Pro residues" evidence="12">
    <location>
        <begin position="1736"/>
        <end position="1752"/>
    </location>
</feature>
<dbReference type="GO" id="GO:0045989">
    <property type="term" value="P:positive regulation of striated muscle contraction"/>
    <property type="evidence" value="ECO:0007669"/>
    <property type="project" value="UniProtKB-ARBA"/>
</dbReference>
<dbReference type="InterPro" id="IPR055251">
    <property type="entry name" value="SOS1_NGEF_PH"/>
</dbReference>
<evidence type="ECO:0000256" key="5">
    <source>
        <dbReference type="ARBA" id="ARBA00022737"/>
    </source>
</evidence>
<dbReference type="CDD" id="cd00160">
    <property type="entry name" value="RhoGEF"/>
    <property type="match status" value="1"/>
</dbReference>
<dbReference type="InterPro" id="IPR013098">
    <property type="entry name" value="Ig_I-set"/>
</dbReference>
<dbReference type="InterPro" id="IPR011993">
    <property type="entry name" value="PH-like_dom_sf"/>
</dbReference>
<feature type="region of interest" description="Disordered" evidence="12">
    <location>
        <begin position="1697"/>
        <end position="1768"/>
    </location>
</feature>
<feature type="domain" description="Ig-like" evidence="17">
    <location>
        <begin position="139"/>
        <end position="229"/>
    </location>
</feature>
<feature type="region of interest" description="Disordered" evidence="12">
    <location>
        <begin position="1329"/>
        <end position="1399"/>
    </location>
</feature>
<feature type="domain" description="SH3" evidence="14">
    <location>
        <begin position="2328"/>
        <end position="2390"/>
    </location>
</feature>
<keyword evidence="9" id="KW-0393">Immunoglobulin domain</keyword>
<dbReference type="InterPro" id="IPR001452">
    <property type="entry name" value="SH3_domain"/>
</dbReference>
<feature type="compositionally biased region" description="Basic and acidic residues" evidence="12">
    <location>
        <begin position="3167"/>
        <end position="3178"/>
    </location>
</feature>
<feature type="domain" description="Ig-like" evidence="17">
    <location>
        <begin position="3058"/>
        <end position="3147"/>
    </location>
</feature>
<dbReference type="InterPro" id="IPR003599">
    <property type="entry name" value="Ig_sub"/>
</dbReference>
<evidence type="ECO:0000256" key="3">
    <source>
        <dbReference type="ARBA" id="ARBA00022443"/>
    </source>
</evidence>
<feature type="compositionally biased region" description="Polar residues" evidence="12">
    <location>
        <begin position="1390"/>
        <end position="1399"/>
    </location>
</feature>
<evidence type="ECO:0000256" key="1">
    <source>
        <dbReference type="ARBA" id="ARBA00004496"/>
    </source>
</evidence>
<feature type="region of interest" description="Disordered" evidence="12">
    <location>
        <begin position="1959"/>
        <end position="1985"/>
    </location>
</feature>
<comment type="caution">
    <text evidence="18">The sequence shown here is derived from an EMBL/GenBank/DDBJ whole genome shotgun (WGS) entry which is preliminary data.</text>
</comment>
<dbReference type="FunFam" id="2.60.40.10:FF:000425">
    <property type="entry name" value="Myosin light chain kinase"/>
    <property type="match status" value="11"/>
</dbReference>
<sequence length="4013" mass="445217">MAADDVGAYTCKATNEAGEVSCKAELNLQEKMAAPEFADEGETGPITAVEGGEVTLNVTVKGTPRPDVEWFKDDKPLRKTSRLDIKSRGDRFSVVMMNVTPDDSGLYKCVASSKAGSVTKTFEVNIEGKKAKKPRGVAPQFTQPLKTTEVVEGNPVRLKCRMTGTPEPTAEWFKSGTQIKLSRRIKADIIGDMCQLSFTETQSDDSGEYKCVVTNDLGSAFSEGELIVTKPNTAPEFKEKLKSIQVSEGEPAQFDVRVTGNPDPNIAWFRGSQTINNEGRFTVRTGEGAEQYTLIIDETTLDDAGAYKCVASNEVGKATCRGELDVTEKLTAPEFSDELSDAPIIVKEGEEVSLDVTIRGKPAPDVQWYKDELNVRKSSNVTTLVKGDKYTLLIYSAKPADSGVYKCEAKSKMGSATRTFTIEIEAKKPKGTAPEFIKPLKKVEVVEGSAAKLECWVHGKPEPSIEWLKDDEPVKPSKRVKTYFDSEVSRLTISDTVADDEGEYKCVATNEHGTASSSAEVLVNEAIVMPEFKEKMKHAEVVEGDTARFDVHVVGNPKPVTEWSKSGKAINDGDRFKIVQSEDSDLYSLFIENASMDDFGSYKCVASNEAGRMQCSARLDVKERQIAPEFSDEYGDAPIEINEGDELKINMTIQGNPRPDVEWFKDDKPLKRTSHANISARGNKFGITIFTVAPDDSGVYKCVAKSTAGTTTKTFQVNIEGKKPAPKFTQPLEETQATVGGTARLKCRLNATAKPNIEWTKNGRPVVESRRVQAEFDGELSSLVISDVKAEDSGEYQCVAKNKIGTASCRTHLVVSESTSKPEFKETMKGLEILEGDEALFEVSVNAKPAPEVQWFLRKMLITNEGKYTIDEDSDRQRYSLTIGDCRKEDSGQYRCEVKNNAGEVKCSAELKVNDRTFAPTFVQGTEEQLVDVWEGAPVKLVVQAKGKPTPQVEWFKESRLARRVKRVELQTDGDKNILLIPKAVPDDTGNYRVEATNSAGTVLKPFIVKVNAQKLVLRREPIPAGAVKPEFIQRIQDIEIVEGSAAKFDVRVKGTPEPEVDWYKDNRVIREGGRMKFTFADDGLCSLLIRDAESSDRGRYKCVASNPAGKAQCSAELFIESHGFDSASGSEYDPQRRLSRESTFDMLSDDTEDEVDAESSGPPKLPPDITLVLRNRDVKEGGVTKFACRVVSSSAITAEWYKDEQVVSKWPRFTCERDEDLYALNVTDAKRTDAGHIRFVARNEFGQVESNAYLNVEADMEPEFEGTTPMFTQKLQDVDAVSGKTARCLSSMTPAGVTKACISAWLGTAPARLTAQRICFVLQTEDEDSESAGEAEPEEEKVKLPEFTKKPPPIIETSIAPATAQVAKSEPPPKAAPKPLPKPRLSPKQNLKPNPSLRNQKNVFENQSLSSNCETVSGFTLVIKDCQVEDSGEYKCEATNKAGSVSTSAKITVTALSKPRQEVTVRPDFEQKFKDTTVTDGEEVKLTVKVSGTPVPDVEWQKAGKPVREGRRVKIDKDKNGVHSVCIPRAETADQGEYTCIAKNKAGKASCSAKLTVKASKPEIKEGVMSLPKMPIEETVTVATDIPVSRAPDLEDGPPATPPKFVRTMRKADVIEGSAARFDVKLTGSPEPEVRWLKDDKPLKENRKIRFDEDDDGVFSLFVNDVVADDEGVYKCEATNVKGEVSCTAELLVEGLEESTGEESEETSEDEVPLKKEPPAKEPPKPAKPAEKKAAPPPAPKPKPAAKPVPKPVFSSELQDKQVKENDNLTLDVQVPSECMAQVTWYKDDHALKEDHHIAIICAGEMHAVNIFNVSVKDEAVYRCLATNAAGSVSTDCEVLVEEKVKVPQTVMNRGRLSQMAPEFVQECDDLCVVKNSTAQLEVIATGSQPLQIRWFKDDEPIKYGKRLKMSSDGEHCSLKISPVEIQDQGIYKCVISNKAGTQSCESKLTVEESADLTESANGAVQGSPVTQRPSKSRSGAKPTIVSPLENVEVNDGENVNLQVTSGPEPIDNIEWFKDNDLIRVRPRFTQSSQDARHNLDIQAATCDDEGIYKCVLLNNWGIASCSAEVLVEESLSESSSQDDEQLEKMNARMERRRSRDSVCAPEFQQELANREAKAGDTVYFTIKTTGIPAPEVTWYKNGEQLKEDSRVKFIKGSETGNYSLIINKAAAEDKGEYRCVASNMGGSVACQAKLHVEVLETEQGEAPSFTAPLNDRSIEDSSAARFDVRVRGNPSPTVTWYKDGEEITDEQFPHIKVFQEENLYSILITEGKVEDAGQYKVVAKNDLGEVSSTGNLFVEGPDQKLLISGVKPPRKNSGLSRVEEVLTLKLYTAIEDFYSEETGNKFLKKGDKVEVLDTSRPEFWLVRRVSRGSEIGFVRHTCLKKDEDGDETSDMPQGQKEKFVCITNYEPKAPGEVSVNEGDTLEVLDDIGSESAMVCVITTGAVGWLPRVFITRAPKEDVKKAPKTAKGKEREALHQREYVLNELVESERKYVNDLRTVVESHLPELEADDIPKEVFEEKDVVFSNIKDIYGFHTRQFLHELEACTKNPDDVPKVILRHKPKFEMYVKFLEGRPLASEKMENETANEFWTDFKEDTNDENSLSDYLNKPAQRLNEYVLHLKELLKFTVRANLKHSDFEAALEFLSSISRRAHESAQKFHIEGYHGEVPLADLGRLIRQELVLFWEEKPRGKGKERDLFLFEKGIVNTKRKEGGKKFIFKNMLKLTSGNVGLTENVEGEPRQFMVWVGTSMTNALVLHTFETKTEWSKQAWVREIKRLLNLSEESPVIAVAPSLVFGEFSVEVPSTTLLTDKDLVTTVKETITSPSYSRLIAEVEKQYVAITPPDSPEPPPGLNIQLGGTYHLSEETLERETHELVIGRGEQVRVLRSGRDLYFVQTVKDGQSKEGWVPGSWLLERGFEDQIPIAQVQEELMAGLEDEIPQDLSSEASEPELQRLKDTGEAQPKFTEELEDIEVCVGQPAKLRCRVEGDPDPDIEWCVDGDKIKKGGRFDFLTEGDLVTLRISETSAEDEGEYKCTATNENGTATTSAELIVNAPAKIEKAPKSQKVRVGDVVSFKCEISGNPIPSGTWYKGKTQLKDEGRTLVETAEDFSELEIDNVEKSDEGEYSCVVKNDYGEDKCAVTLTVEGGGAANENSTGKAGGKGVAKDDGDSDVESKDLDLPLRDPIYLRMDKKFDDEYISQKELGKGKFGVVKKVKEKSTGTEYAAKFLKITKESREEVLAEMLIMNKLHSKRLIYLHDAYERPKEMIIVLELISGGELFEKVCNDDNLTEKEVVRYMKQILQGVEHMHKKHIVHLDLKPENVLCVIRPDGKDDLKLIDFGMARVLEPGKSVKVACGTPEFVAPEVISYESITLSSDMWSVGVIAYVLLSGLSPFMGDDDNETIQNVSNAEWDFEDEAFDVVSDMSRKFIEQLLIRGPEKRNDVYKCMNHDWLQKIKTIKAQKLSTENLKKFIARRRWARTANALRALSRMGSLGGLMAGAKGGGGATAAGAGAAAAAPKPGGFLKKVKEEKAKEEAQEKPAKPEPKKEPPAKKEPSAKKEAPKEAPKEESKKTAGKAGALGGAANTPQAIAKRYSTGGVPLKLEGVDKYWGIKHELAKGRFAVVKRCLDAKTKKPFVAKIIRYDDDTDRDDSLQEFDVHRSIKGDKVVMLRDAFLLRRYIVLVMDLLEGQDILSFIGAKPRPNEEDICFVIRPLMDVVNYLHGQQIVHLDIRPANIFIAKSNLGLKLIDFGSARRIKNWKEGDMLAIVSYPAITAPELLDFAPVSGGADMWSIGILIYALMSGALPFDVETKDDEDEDEKITEAVKKGKWSFDSKAFSRATSEVKDFITALLSIDAKKRPSAEEAMKHPWLSGDNMQKRRSSDVVSSKLKDLAKRLQEKDKEDVVSASCVLRPSARILTTPRTQTRNSSVYIADNDPKRHVHVLATMLCFAFVKQLVINLGSYYKHFDNVNFVIDFSNIYFCIDFLDRKRVFIFVGKIFCGNVLILLLN</sequence>
<dbReference type="CDD" id="cd00096">
    <property type="entry name" value="Ig"/>
    <property type="match status" value="2"/>
</dbReference>
<keyword evidence="13" id="KW-1133">Transmembrane helix</keyword>
<feature type="domain" description="Ig-like" evidence="17">
    <location>
        <begin position="726"/>
        <end position="816"/>
    </location>
</feature>
<evidence type="ECO:0000256" key="8">
    <source>
        <dbReference type="ARBA" id="ARBA00023157"/>
    </source>
</evidence>
<feature type="domain" description="SH3" evidence="14">
    <location>
        <begin position="2400"/>
        <end position="2461"/>
    </location>
</feature>
<keyword evidence="13" id="KW-0812">Transmembrane</keyword>
<feature type="domain" description="Ig-like" evidence="17">
    <location>
        <begin position="1468"/>
        <end position="1557"/>
    </location>
</feature>
<evidence type="ECO:0008006" key="20">
    <source>
        <dbReference type="Google" id="ProtNLM"/>
    </source>
</evidence>
<feature type="domain" description="Ig-like" evidence="17">
    <location>
        <begin position="822"/>
        <end position="912"/>
    </location>
</feature>
<evidence type="ECO:0000313" key="18">
    <source>
        <dbReference type="EMBL" id="KAJ7353787.1"/>
    </source>
</evidence>
<feature type="transmembrane region" description="Helical" evidence="13">
    <location>
        <begin position="3995"/>
        <end position="4012"/>
    </location>
</feature>
<feature type="domain" description="Ig-like" evidence="17">
    <location>
        <begin position="434"/>
        <end position="522"/>
    </location>
</feature>
<evidence type="ECO:0000256" key="9">
    <source>
        <dbReference type="ARBA" id="ARBA00023319"/>
    </source>
</evidence>
<dbReference type="GO" id="GO:0030017">
    <property type="term" value="C:sarcomere"/>
    <property type="evidence" value="ECO:0007669"/>
    <property type="project" value="UniProtKB-ARBA"/>
</dbReference>
<feature type="domain" description="Ig-like" evidence="17">
    <location>
        <begin position="2107"/>
        <end position="2197"/>
    </location>
</feature>
<feature type="domain" description="Ig-like" evidence="17">
    <location>
        <begin position="920"/>
        <end position="1010"/>
    </location>
</feature>
<keyword evidence="13" id="KW-0472">Membrane</keyword>
<evidence type="ECO:0000256" key="12">
    <source>
        <dbReference type="SAM" id="MobiDB-lite"/>
    </source>
</evidence>
<feature type="domain" description="Ig-like" evidence="17">
    <location>
        <begin position="1270"/>
        <end position="1453"/>
    </location>
</feature>
<evidence type="ECO:0000256" key="10">
    <source>
        <dbReference type="PROSITE-ProRule" id="PRU00192"/>
    </source>
</evidence>
<keyword evidence="19" id="KW-1185">Reference proteome</keyword>
<dbReference type="InterPro" id="IPR035899">
    <property type="entry name" value="DBL_dom_sf"/>
</dbReference>
<feature type="compositionally biased region" description="Basic and acidic residues" evidence="12">
    <location>
        <begin position="3533"/>
        <end position="3576"/>
    </location>
</feature>
<feature type="compositionally biased region" description="Basic and acidic residues" evidence="12">
    <location>
        <begin position="1759"/>
        <end position="1768"/>
    </location>
</feature>
<feature type="domain" description="Ig-like" evidence="17">
    <location>
        <begin position="628"/>
        <end position="718"/>
    </location>
</feature>
<dbReference type="FunFam" id="2.60.40.10:FF:000612">
    <property type="entry name" value="palladin isoform X1"/>
    <property type="match status" value="1"/>
</dbReference>
<dbReference type="Gene3D" id="2.30.29.30">
    <property type="entry name" value="Pleckstrin-homology domain (PH domain)/Phosphotyrosine-binding domain (PTB)"/>
    <property type="match status" value="1"/>
</dbReference>
<dbReference type="SMART" id="SM00406">
    <property type="entry name" value="IGv"/>
    <property type="match status" value="6"/>
</dbReference>
<dbReference type="Gene3D" id="2.60.40.10">
    <property type="entry name" value="Immunoglobulins"/>
    <property type="match status" value="22"/>
</dbReference>
<feature type="domain" description="Ig-like" evidence="17">
    <location>
        <begin position="1984"/>
        <end position="2078"/>
    </location>
</feature>
<dbReference type="OrthoDB" id="5969272at2759"/>
<evidence type="ECO:0000256" key="6">
    <source>
        <dbReference type="ARBA" id="ARBA00022741"/>
    </source>
</evidence>
<feature type="compositionally biased region" description="Pro residues" evidence="12">
    <location>
        <begin position="1371"/>
        <end position="1385"/>
    </location>
</feature>
<dbReference type="InterPro" id="IPR000719">
    <property type="entry name" value="Prot_kinase_dom"/>
</dbReference>
<dbReference type="PROSITE" id="PS00108">
    <property type="entry name" value="PROTEIN_KINASE_ST"/>
    <property type="match status" value="1"/>
</dbReference>
<feature type="domain" description="Ig-like" evidence="17">
    <location>
        <begin position="1604"/>
        <end position="1687"/>
    </location>
</feature>
<dbReference type="InterPro" id="IPR013783">
    <property type="entry name" value="Ig-like_fold"/>
</dbReference>
<proteinExistence type="inferred from homology"/>
<dbReference type="GO" id="GO:0005085">
    <property type="term" value="F:guanyl-nucleotide exchange factor activity"/>
    <property type="evidence" value="ECO:0007669"/>
    <property type="project" value="InterPro"/>
</dbReference>
<name>A0A9W9YJF5_9CNID</name>
<dbReference type="SMART" id="SM00220">
    <property type="entry name" value="S_TKc"/>
    <property type="match status" value="2"/>
</dbReference>
<feature type="compositionally biased region" description="Acidic residues" evidence="12">
    <location>
        <begin position="1329"/>
        <end position="1340"/>
    </location>
</feature>
<dbReference type="InterPro" id="IPR003598">
    <property type="entry name" value="Ig_sub2"/>
</dbReference>
<dbReference type="Pfam" id="PF22697">
    <property type="entry name" value="SOS1_NGEF_PH"/>
    <property type="match status" value="1"/>
</dbReference>
<dbReference type="InterPro" id="IPR036179">
    <property type="entry name" value="Ig-like_dom_sf"/>
</dbReference>
<dbReference type="Pfam" id="PF00069">
    <property type="entry name" value="Pkinase"/>
    <property type="match status" value="2"/>
</dbReference>
<keyword evidence="5" id="KW-0677">Repeat</keyword>
<dbReference type="Gene3D" id="3.30.200.20">
    <property type="entry name" value="Phosphorylase Kinase, domain 1"/>
    <property type="match status" value="2"/>
</dbReference>
<feature type="domain" description="Ig-like" evidence="17">
    <location>
        <begin position="2966"/>
        <end position="3054"/>
    </location>
</feature>
<evidence type="ECO:0000259" key="17">
    <source>
        <dbReference type="PROSITE" id="PS50835"/>
    </source>
</evidence>
<dbReference type="InterPro" id="IPR013106">
    <property type="entry name" value="Ig_V-set"/>
</dbReference>
<feature type="region of interest" description="Disordered" evidence="12">
    <location>
        <begin position="3533"/>
        <end position="3586"/>
    </location>
</feature>
<feature type="domain" description="Ig-like" evidence="17">
    <location>
        <begin position="1030"/>
        <end position="1119"/>
    </location>
</feature>
<reference evidence="18" key="1">
    <citation type="submission" date="2023-01" db="EMBL/GenBank/DDBJ databases">
        <title>Genome assembly of the deep-sea coral Lophelia pertusa.</title>
        <authorList>
            <person name="Herrera S."/>
            <person name="Cordes E."/>
        </authorList>
    </citation>
    <scope>NUCLEOTIDE SEQUENCE</scope>
    <source>
        <strain evidence="18">USNM1676648</strain>
        <tissue evidence="18">Polyp</tissue>
    </source>
</reference>
<dbReference type="SUPFAM" id="SSF48726">
    <property type="entry name" value="Immunoglobulin"/>
    <property type="match status" value="22"/>
</dbReference>
<evidence type="ECO:0000256" key="2">
    <source>
        <dbReference type="ARBA" id="ARBA00006692"/>
    </source>
</evidence>
<protein>
    <recommendedName>
        <fullName evidence="20">Muscle M-line assembly protein unc-89</fullName>
    </recommendedName>
</protein>
<dbReference type="PROSITE" id="PS50010">
    <property type="entry name" value="DH_2"/>
    <property type="match status" value="1"/>
</dbReference>
<dbReference type="PROSITE" id="PS50002">
    <property type="entry name" value="SH3"/>
    <property type="match status" value="2"/>
</dbReference>
<comment type="similarity">
    <text evidence="2">Belongs to the protein kinase superfamily. CAMK Ser/Thr protein kinase family.</text>
</comment>
<feature type="domain" description="Protein kinase" evidence="16">
    <location>
        <begin position="3201"/>
        <end position="3456"/>
    </location>
</feature>
<dbReference type="PROSITE" id="PS00107">
    <property type="entry name" value="PROTEIN_KINASE_ATP"/>
    <property type="match status" value="1"/>
</dbReference>
<feature type="domain" description="Ig-like" evidence="17">
    <location>
        <begin position="1753"/>
        <end position="1841"/>
    </location>
</feature>
<dbReference type="Gene3D" id="1.10.510.10">
    <property type="entry name" value="Transferase(Phosphotransferase) domain 1"/>
    <property type="match status" value="2"/>
</dbReference>
<dbReference type="PANTHER" id="PTHR47633">
    <property type="entry name" value="IMMUNOGLOBULIN"/>
    <property type="match status" value="1"/>
</dbReference>
<dbReference type="PROSITE" id="PS50835">
    <property type="entry name" value="IG_LIKE"/>
    <property type="match status" value="22"/>
</dbReference>
<dbReference type="PROSITE" id="PS00109">
    <property type="entry name" value="PROTEIN_KINASE_TYR"/>
    <property type="match status" value="1"/>
</dbReference>
<dbReference type="SUPFAM" id="SSF56112">
    <property type="entry name" value="Protein kinase-like (PK-like)"/>
    <property type="match status" value="2"/>
</dbReference>
<organism evidence="18 19">
    <name type="scientific">Desmophyllum pertusum</name>
    <dbReference type="NCBI Taxonomy" id="174260"/>
    <lineage>
        <taxon>Eukaryota</taxon>
        <taxon>Metazoa</taxon>
        <taxon>Cnidaria</taxon>
        <taxon>Anthozoa</taxon>
        <taxon>Hexacorallia</taxon>
        <taxon>Scleractinia</taxon>
        <taxon>Caryophylliina</taxon>
        <taxon>Caryophylliidae</taxon>
        <taxon>Desmophyllum</taxon>
    </lineage>
</organism>
<dbReference type="SUPFAM" id="SSF50729">
    <property type="entry name" value="PH domain-like"/>
    <property type="match status" value="1"/>
</dbReference>
<feature type="domain" description="Ig-like" evidence="17">
    <location>
        <begin position="35"/>
        <end position="125"/>
    </location>
</feature>
<dbReference type="PROSITE" id="PS50011">
    <property type="entry name" value="PROTEIN_KINASE_DOM"/>
    <property type="match status" value="2"/>
</dbReference>
<dbReference type="SMART" id="SM00326">
    <property type="entry name" value="SH3"/>
    <property type="match status" value="2"/>
</dbReference>
<feature type="region of interest" description="Disordered" evidence="12">
    <location>
        <begin position="3869"/>
        <end position="3888"/>
    </location>
</feature>
<comment type="subcellular location">
    <subcellularLocation>
        <location evidence="1">Cytoplasm</location>
    </subcellularLocation>
</comment>
<dbReference type="InterPro" id="IPR008266">
    <property type="entry name" value="Tyr_kinase_AS"/>
</dbReference>
<dbReference type="InterPro" id="IPR036028">
    <property type="entry name" value="SH3-like_dom_sf"/>
</dbReference>
<dbReference type="EMBL" id="MU827341">
    <property type="protein sequence ID" value="KAJ7353787.1"/>
    <property type="molecule type" value="Genomic_DNA"/>
</dbReference>
<feature type="domain" description="Ig-like" evidence="17">
    <location>
        <begin position="235"/>
        <end position="327"/>
    </location>
</feature>
<dbReference type="InterPro" id="IPR011009">
    <property type="entry name" value="Kinase-like_dom_sf"/>
</dbReference>
<dbReference type="FunFam" id="2.60.40.10:FF:000107">
    <property type="entry name" value="Myosin, light chain kinase a"/>
    <property type="match status" value="4"/>
</dbReference>
<feature type="domain" description="Protein kinase" evidence="16">
    <location>
        <begin position="3614"/>
        <end position="3875"/>
    </location>
</feature>
<feature type="domain" description="Ig-like" evidence="17">
    <location>
        <begin position="333"/>
        <end position="423"/>
    </location>
</feature>
<evidence type="ECO:0000259" key="14">
    <source>
        <dbReference type="PROSITE" id="PS50002"/>
    </source>
</evidence>
<dbReference type="GO" id="GO:0004672">
    <property type="term" value="F:protein kinase activity"/>
    <property type="evidence" value="ECO:0007669"/>
    <property type="project" value="InterPro"/>
</dbReference>
<dbReference type="SMART" id="SM00409">
    <property type="entry name" value="IG"/>
    <property type="match status" value="22"/>
</dbReference>
<dbReference type="FunFam" id="2.60.40.10:FF:000022">
    <property type="entry name" value="Cardiac titin"/>
    <property type="match status" value="1"/>
</dbReference>